<dbReference type="Gene3D" id="3.40.50.720">
    <property type="entry name" value="NAD(P)-binding Rossmann-like Domain"/>
    <property type="match status" value="1"/>
</dbReference>
<dbReference type="Pfam" id="PF05368">
    <property type="entry name" value="NmrA"/>
    <property type="match status" value="1"/>
</dbReference>
<dbReference type="PANTHER" id="PTHR47706">
    <property type="entry name" value="NMRA-LIKE FAMILY PROTEIN"/>
    <property type="match status" value="1"/>
</dbReference>
<evidence type="ECO:0000259" key="3">
    <source>
        <dbReference type="Pfam" id="PF05368"/>
    </source>
</evidence>
<dbReference type="PANTHER" id="PTHR47706:SF9">
    <property type="entry name" value="NMRA-LIKE DOMAIN-CONTAINING PROTEIN-RELATED"/>
    <property type="match status" value="1"/>
</dbReference>
<organism evidence="4 5">
    <name type="scientific">Meripilus lineatus</name>
    <dbReference type="NCBI Taxonomy" id="2056292"/>
    <lineage>
        <taxon>Eukaryota</taxon>
        <taxon>Fungi</taxon>
        <taxon>Dikarya</taxon>
        <taxon>Basidiomycota</taxon>
        <taxon>Agaricomycotina</taxon>
        <taxon>Agaricomycetes</taxon>
        <taxon>Polyporales</taxon>
        <taxon>Meripilaceae</taxon>
        <taxon>Meripilus</taxon>
    </lineage>
</organism>
<comment type="caution">
    <text evidence="4">The sequence shown here is derived from an EMBL/GenBank/DDBJ whole genome shotgun (WGS) entry which is preliminary data.</text>
</comment>
<gene>
    <name evidence="4" type="ORF">NLI96_g4323</name>
</gene>
<evidence type="ECO:0000256" key="2">
    <source>
        <dbReference type="ARBA" id="ARBA00023002"/>
    </source>
</evidence>
<keyword evidence="5" id="KW-1185">Reference proteome</keyword>
<dbReference type="InterPro" id="IPR008030">
    <property type="entry name" value="NmrA-like"/>
</dbReference>
<sequence length="267" mass="29250">MSDTDESDIHTPPYTTLAILGATGQLGPYILDALSEHSLAPDLKIRLLTRRSSPNLAISAKLISSHPNLSITLHEIEYDKDKDTEKQLVQALDDVEVVISAVGDPCLEADTQVGDSDAEHCGQLPGFIAQEAVARAAKKAGVKLFVPSEYGYPSHTIPADSPMFLVGKRLFLDFLREDLDLPWMVVYAGALPKVEPPVQPLPPCSTSTALPDPPFVTTRYHLASWVVHLLLDVLPEMTTWGIFRILGVRRDVLTEVSGGENWELYEG</sequence>
<accession>A0AAD5YK69</accession>
<evidence type="ECO:0000313" key="4">
    <source>
        <dbReference type="EMBL" id="KAJ3486297.1"/>
    </source>
</evidence>
<dbReference type="InterPro" id="IPR036291">
    <property type="entry name" value="NAD(P)-bd_dom_sf"/>
</dbReference>
<evidence type="ECO:0000313" key="5">
    <source>
        <dbReference type="Proteomes" id="UP001212997"/>
    </source>
</evidence>
<evidence type="ECO:0000256" key="1">
    <source>
        <dbReference type="ARBA" id="ARBA00022857"/>
    </source>
</evidence>
<dbReference type="Proteomes" id="UP001212997">
    <property type="component" value="Unassembled WGS sequence"/>
</dbReference>
<name>A0AAD5YK69_9APHY</name>
<dbReference type="EMBL" id="JANAWD010000125">
    <property type="protein sequence ID" value="KAJ3486297.1"/>
    <property type="molecule type" value="Genomic_DNA"/>
</dbReference>
<proteinExistence type="predicted"/>
<dbReference type="AlphaFoldDB" id="A0AAD5YK69"/>
<feature type="domain" description="NmrA-like" evidence="3">
    <location>
        <begin position="16"/>
        <end position="155"/>
    </location>
</feature>
<dbReference type="GO" id="GO:0016491">
    <property type="term" value="F:oxidoreductase activity"/>
    <property type="evidence" value="ECO:0007669"/>
    <property type="project" value="UniProtKB-KW"/>
</dbReference>
<keyword evidence="1" id="KW-0521">NADP</keyword>
<dbReference type="SUPFAM" id="SSF51735">
    <property type="entry name" value="NAD(P)-binding Rossmann-fold domains"/>
    <property type="match status" value="1"/>
</dbReference>
<protein>
    <recommendedName>
        <fullName evidence="3">NmrA-like domain-containing protein</fullName>
    </recommendedName>
</protein>
<reference evidence="4" key="1">
    <citation type="submission" date="2022-07" db="EMBL/GenBank/DDBJ databases">
        <title>Genome Sequence of Physisporinus lineatus.</title>
        <authorList>
            <person name="Buettner E."/>
        </authorList>
    </citation>
    <scope>NUCLEOTIDE SEQUENCE</scope>
    <source>
        <strain evidence="4">VT162</strain>
    </source>
</reference>
<dbReference type="InterPro" id="IPR051609">
    <property type="entry name" value="NmrA/Isoflavone_reductase-like"/>
</dbReference>
<keyword evidence="2" id="KW-0560">Oxidoreductase</keyword>